<dbReference type="SUPFAM" id="SSF54975">
    <property type="entry name" value="Acylphosphatase/BLUF domain-like"/>
    <property type="match status" value="1"/>
</dbReference>
<dbReference type="InterPro" id="IPR004421">
    <property type="entry name" value="Carbamoyltransferase_HypF"/>
</dbReference>
<dbReference type="EC" id="6.2.-.-" evidence="8"/>
<sequence>MKVFVKGTVQGVGFRPTVYRVANSLGINGYVLNKGSNVEIFLDKREDEFLKALRREIPDNASIDEISLKEEQGKYEGFVILESSEGVKSSLVPPDTATCDECLDEIFDRGNRRYLYPFTNCTNCGARFSLIKDVPYDREKTSMSEFSLCRNCKEEYRDPLNRRFHAQTISCPECGPKYMLYDEEKNAIEGNPIKTFAKFIDDGATGIMKSWGGMHLVCNFEEVGRFREWYRREAKPFAVMMRDLETASEYVYIGEHEEEALRSPQRPVVVLKKSEDKFGVLDGISPGLDTAGIYLPYTALHHIFFHYLKSDGIIMTSANLPGEPMITRNEDAFNLNVDVYLLHNREILNRVDDSVIRFYNDKKFFLRRSRGFVPHKIKVPHRKNVIGVGAEKNVSVSVSTDGELYITQYIGNTSYYPSLEFLASATDHLINLLDIKEISGIGIDLHPRYLTRHFGRDLTERFSAEIFEVQHHWAHAVSLMVDNGVEEPIIALTLDGAGYGTDGSIWGGEILISSFDSFERIGHLEQIPLIGGDAATRDPRRIVFAIFEMLGKNSGYFEEKETDILRNLMKKSPTTSSFGRVLDALSCYLDIGIKRTYDGEPAMRLERYLNAGERKIDFETEVVDDKIVRTLPLFDQLSEYPDKSRKADLAYSFVYALLKKMTEVAIENANANGIRYIGITGGVSYNVPIVKIVEKFVEDGGLEFLTHDQVPNGDGGISIGQNAVAGVRLER</sequence>
<dbReference type="PROSITE" id="PS51163">
    <property type="entry name" value="YRDC"/>
    <property type="match status" value="1"/>
</dbReference>
<keyword evidence="12" id="KW-0808">Transferase</keyword>
<comment type="caution">
    <text evidence="12">The sequence shown here is derived from an EMBL/GenBank/DDBJ whole genome shotgun (WGS) entry which is preliminary data.</text>
</comment>
<dbReference type="NCBIfam" id="TIGR00143">
    <property type="entry name" value="hypF"/>
    <property type="match status" value="1"/>
</dbReference>
<dbReference type="Gene3D" id="3.30.420.360">
    <property type="match status" value="1"/>
</dbReference>
<evidence type="ECO:0000256" key="8">
    <source>
        <dbReference type="PIRNR" id="PIRNR006256"/>
    </source>
</evidence>
<feature type="domain" description="YrdC-like" evidence="11">
    <location>
        <begin position="190"/>
        <end position="371"/>
    </location>
</feature>
<dbReference type="Proteomes" id="UP000186940">
    <property type="component" value="Unassembled WGS sequence"/>
</dbReference>
<dbReference type="Gene3D" id="3.90.870.50">
    <property type="match status" value="1"/>
</dbReference>
<comment type="pathway">
    <text evidence="1">Protein modification; [NiFe] hydrogenase maturation.</text>
</comment>
<proteinExistence type="inferred from homology"/>
<dbReference type="Pfam" id="PF01300">
    <property type="entry name" value="Sua5_yciO_yrdC"/>
    <property type="match status" value="1"/>
</dbReference>
<dbReference type="PIRSF" id="PIRSF006256">
    <property type="entry name" value="CMPcnvr_hdrg_mat"/>
    <property type="match status" value="1"/>
</dbReference>
<accession>A0A1F2P8J0</accession>
<dbReference type="GO" id="GO:0008270">
    <property type="term" value="F:zinc ion binding"/>
    <property type="evidence" value="ECO:0007669"/>
    <property type="project" value="UniProtKB-KW"/>
</dbReference>
<keyword evidence="6" id="KW-0862">Zinc</keyword>
<dbReference type="InterPro" id="IPR017945">
    <property type="entry name" value="DHBP_synth_RibB-like_a/b_dom"/>
</dbReference>
<dbReference type="InterPro" id="IPR011125">
    <property type="entry name" value="Znf_HypF"/>
</dbReference>
<dbReference type="InterPro" id="IPR055128">
    <property type="entry name" value="HypF_C_2"/>
</dbReference>
<evidence type="ECO:0000256" key="6">
    <source>
        <dbReference type="ARBA" id="ARBA00022833"/>
    </source>
</evidence>
<comment type="similarity">
    <text evidence="2 8">Belongs to the carbamoyltransferase HypF family.</text>
</comment>
<keyword evidence="5" id="KW-0863">Zinc-finger</keyword>
<dbReference type="UniPathway" id="UPA00335"/>
<dbReference type="SUPFAM" id="SSF55821">
    <property type="entry name" value="YrdC/RibB"/>
    <property type="match status" value="1"/>
</dbReference>
<dbReference type="Gene3D" id="3.30.110.120">
    <property type="match status" value="1"/>
</dbReference>
<dbReference type="Pfam" id="PF17788">
    <property type="entry name" value="HypF_C"/>
    <property type="match status" value="1"/>
</dbReference>
<keyword evidence="3" id="KW-0436">Ligase</keyword>
<evidence type="ECO:0000256" key="7">
    <source>
        <dbReference type="ARBA" id="ARBA00048220"/>
    </source>
</evidence>
<evidence type="ECO:0000256" key="4">
    <source>
        <dbReference type="ARBA" id="ARBA00022723"/>
    </source>
</evidence>
<dbReference type="PANTHER" id="PTHR42959">
    <property type="entry name" value="CARBAMOYLTRANSFERASE"/>
    <property type="match status" value="1"/>
</dbReference>
<evidence type="ECO:0000256" key="3">
    <source>
        <dbReference type="ARBA" id="ARBA00022598"/>
    </source>
</evidence>
<name>A0A1F2P8J0_9EURY</name>
<gene>
    <name evidence="12" type="ORF">SCAL_001466</name>
</gene>
<evidence type="ECO:0000259" key="11">
    <source>
        <dbReference type="PROSITE" id="PS51163"/>
    </source>
</evidence>
<comment type="catalytic activity">
    <reaction evidence="7">
        <text>C-terminal L-cysteinyl-[HypE protein] + carbamoyl phosphate + ATP + H2O = C-terminal S-carboxamide-L-cysteinyl-[HypE protein] + AMP + phosphate + diphosphate + H(+)</text>
        <dbReference type="Rhea" id="RHEA:55636"/>
        <dbReference type="Rhea" id="RHEA-COMP:14247"/>
        <dbReference type="Rhea" id="RHEA-COMP:14392"/>
        <dbReference type="ChEBI" id="CHEBI:15377"/>
        <dbReference type="ChEBI" id="CHEBI:15378"/>
        <dbReference type="ChEBI" id="CHEBI:30616"/>
        <dbReference type="ChEBI" id="CHEBI:33019"/>
        <dbReference type="ChEBI" id="CHEBI:43474"/>
        <dbReference type="ChEBI" id="CHEBI:58228"/>
        <dbReference type="ChEBI" id="CHEBI:76913"/>
        <dbReference type="ChEBI" id="CHEBI:139126"/>
        <dbReference type="ChEBI" id="CHEBI:456215"/>
    </reaction>
</comment>
<dbReference type="InterPro" id="IPR006070">
    <property type="entry name" value="Sua5-like_dom"/>
</dbReference>
<dbReference type="STRING" id="1838285.SCAL_001466"/>
<evidence type="ECO:0000256" key="5">
    <source>
        <dbReference type="ARBA" id="ARBA00022771"/>
    </source>
</evidence>
<evidence type="ECO:0000259" key="10">
    <source>
        <dbReference type="PROSITE" id="PS51160"/>
    </source>
</evidence>
<dbReference type="AlphaFoldDB" id="A0A1F2P8J0"/>
<dbReference type="InterPro" id="IPR017968">
    <property type="entry name" value="Acylphosphatase_CS"/>
</dbReference>
<evidence type="ECO:0000256" key="1">
    <source>
        <dbReference type="ARBA" id="ARBA00004711"/>
    </source>
</evidence>
<reference evidence="12" key="1">
    <citation type="submission" date="2016-05" db="EMBL/GenBank/DDBJ databases">
        <title>Microbial consortia oxidize butane by reversing methanogenesis.</title>
        <authorList>
            <person name="Laso-Perez R."/>
            <person name="Richter M."/>
            <person name="Wegener G."/>
            <person name="Musat F."/>
        </authorList>
    </citation>
    <scope>NUCLEOTIDE SEQUENCE [LARGE SCALE GENOMIC DNA]</scope>
    <source>
        <strain evidence="12">BOX2</strain>
    </source>
</reference>
<comment type="caution">
    <text evidence="9">Lacks conserved residue(s) required for the propagation of feature annotation.</text>
</comment>
<dbReference type="PROSITE" id="PS00150">
    <property type="entry name" value="ACYLPHOSPHATASE_1"/>
    <property type="match status" value="1"/>
</dbReference>
<dbReference type="Pfam" id="PF00708">
    <property type="entry name" value="Acylphosphatase"/>
    <property type="match status" value="1"/>
</dbReference>
<dbReference type="PROSITE" id="PS51160">
    <property type="entry name" value="ACYLPHOSPHATASE_3"/>
    <property type="match status" value="1"/>
</dbReference>
<keyword evidence="4" id="KW-0479">Metal-binding</keyword>
<evidence type="ECO:0000256" key="9">
    <source>
        <dbReference type="PROSITE-ProRule" id="PRU00520"/>
    </source>
</evidence>
<dbReference type="Gene3D" id="3.30.420.40">
    <property type="match status" value="1"/>
</dbReference>
<evidence type="ECO:0000313" key="12">
    <source>
        <dbReference type="EMBL" id="OFV67548.1"/>
    </source>
</evidence>
<feature type="domain" description="Acylphosphatase-like" evidence="10">
    <location>
        <begin position="1"/>
        <end position="82"/>
    </location>
</feature>
<dbReference type="GO" id="GO:0003725">
    <property type="term" value="F:double-stranded RNA binding"/>
    <property type="evidence" value="ECO:0007669"/>
    <property type="project" value="InterPro"/>
</dbReference>
<dbReference type="GO" id="GO:0051604">
    <property type="term" value="P:protein maturation"/>
    <property type="evidence" value="ECO:0007669"/>
    <property type="project" value="TreeGrafter"/>
</dbReference>
<dbReference type="InterPro" id="IPR036046">
    <property type="entry name" value="Acylphosphatase-like_dom_sf"/>
</dbReference>
<dbReference type="PANTHER" id="PTHR42959:SF1">
    <property type="entry name" value="CARBAMOYLTRANSFERASE HYPF"/>
    <property type="match status" value="1"/>
</dbReference>
<dbReference type="PATRIC" id="fig|1838285.3.peg.1489"/>
<dbReference type="GO" id="GO:0016874">
    <property type="term" value="F:ligase activity"/>
    <property type="evidence" value="ECO:0007669"/>
    <property type="project" value="UniProtKB-UniRule"/>
</dbReference>
<dbReference type="InterPro" id="IPR001792">
    <property type="entry name" value="Acylphosphatase-like_dom"/>
</dbReference>
<evidence type="ECO:0000256" key="2">
    <source>
        <dbReference type="ARBA" id="ARBA00008097"/>
    </source>
</evidence>
<dbReference type="Pfam" id="PF22521">
    <property type="entry name" value="HypF_C_2"/>
    <property type="match status" value="1"/>
</dbReference>
<keyword evidence="13" id="KW-1185">Reference proteome</keyword>
<dbReference type="InterPro" id="IPR051060">
    <property type="entry name" value="Carbamoyltrans_HypF-like"/>
</dbReference>
<evidence type="ECO:0000313" key="13">
    <source>
        <dbReference type="Proteomes" id="UP000186940"/>
    </source>
</evidence>
<dbReference type="EMBL" id="LYOS01000004">
    <property type="protein sequence ID" value="OFV67548.1"/>
    <property type="molecule type" value="Genomic_DNA"/>
</dbReference>
<protein>
    <recommendedName>
        <fullName evidence="8">Carbamoyltransferase</fullName>
        <ecNumber evidence="8">6.2.-.-</ecNumber>
    </recommendedName>
</protein>
<dbReference type="GO" id="GO:0016743">
    <property type="term" value="F:carboxyl- or carbamoyltransferase activity"/>
    <property type="evidence" value="ECO:0007669"/>
    <property type="project" value="UniProtKB-UniRule"/>
</dbReference>
<dbReference type="Pfam" id="PF07503">
    <property type="entry name" value="zf-HYPF"/>
    <property type="match status" value="2"/>
</dbReference>
<dbReference type="InterPro" id="IPR041440">
    <property type="entry name" value="HypF_C"/>
</dbReference>
<organism evidence="12 13">
    <name type="scientific">Candidatus Syntropharchaeum caldarium</name>
    <dbReference type="NCBI Taxonomy" id="1838285"/>
    <lineage>
        <taxon>Archaea</taxon>
        <taxon>Methanobacteriati</taxon>
        <taxon>Methanobacteriota</taxon>
        <taxon>Stenosarchaea group</taxon>
        <taxon>Methanomicrobia</taxon>
        <taxon>Methanosarcinales</taxon>
        <taxon>ANME-2 cluster</taxon>
        <taxon>Candidatus Syntropharchaeum</taxon>
    </lineage>
</organism>